<gene>
    <name evidence="4" type="ORF">AUN14_11120</name>
    <name evidence="3" type="ORF">FZI19_00010</name>
</gene>
<evidence type="ECO:0000313" key="3">
    <source>
        <dbReference type="EMBL" id="KAB0886731.1"/>
    </source>
</evidence>
<evidence type="ECO:0000256" key="1">
    <source>
        <dbReference type="SAM" id="Phobius"/>
    </source>
</evidence>
<evidence type="ECO:0000259" key="2">
    <source>
        <dbReference type="Pfam" id="PF13116"/>
    </source>
</evidence>
<evidence type="ECO:0000313" key="5">
    <source>
        <dbReference type="Proteomes" id="UP000244378"/>
    </source>
</evidence>
<keyword evidence="1" id="KW-0812">Transmembrane</keyword>
<evidence type="ECO:0000313" key="6">
    <source>
        <dbReference type="Proteomes" id="UP000469927"/>
    </source>
</evidence>
<protein>
    <submittedName>
        <fullName evidence="4">AsmA2 domain-containing protein</fullName>
    </submittedName>
</protein>
<sequence>MRRLPGILLLTGATLIVIVALMVSGLRLVLPHLNTWRPALLEKISSATGVPVQASRVEASWQTFGPTLDVRDIHVQLSDGGHFSVRRVTVALDVWQSLLHARWQFRDLTFYQLQVRTNTPIRQSEGGNPLEGNKLSDLFFRQFDHFDLRDSTLSFITLSGQRAELAVPQLTWLNGKNRHRAEGQVSLSSLTGQHGVMQVRMDLRDDNGLLNRGTVWMQADDVDVKPWLGQWMKDNVDLTSAQFSLEAWMTLRDGEIAGGDIWLKQGGTTWRGDERSHRLSVDNLTAHISRADDAWQVAIPQTRITVDDKPWPAGSLNLAWLANQPVAGDKVRRSSELRVRASNLELSGLEGFLPLATRLAPSLGDVWGSTRPQGKIDALALDIPLQATDKTRFMAKWHDLSWQQWKLLPGAEHFSGTVVGSLEHGRSTISMNDARMPYKSVFRAPLEIARGAATFDWRKNVDGFTLDGKNLDVQANALWARGDFRYQQPKHGQPWLEILAGIQTSDAKQAWRYFPENLMGKDLVDYLSGAIQGGQVDNATLVYVGNPQHFPYKQNDGQFEVYVPLRNATYAFQPDWPALKDVAIDLDFRNDGLWMAAPQVQLGGVTGKNLTAVIPDYSQEKLFIDADIAGPGKAVGPYFNDTPLADSLGTTLEELQLDGEVNARLHLDIPLDGTMTTAEGDVWLRNNALYVKPLNSTLHNLNGKFSFVNGNLKSEPLQATWFNQPLNIDFSTREEEKAYQVEVNMNGDWQPTRTGLLPKPLNDALSGSIPWNGKVAISLPYHAGVNYQVDITGDLKNVSSHLPEPVDKAAGKALPFRVRAKGDVKSFDVTGNAGSENHFNSRWLLGRKLTLDRAIWATDSRTTPPLPENRGVELNLPAMDGAQWLALFNQGAAQKVSSTTLFPEEVTLRTPALTFGGQRWNNLSVMAKPQAGGTEVSAQGREINGRLVMRDGAPWQAIIDYLYYNPAHENEAASVFSGGAGQKTHAVDFGGWPNLALRCAECWLWGQKYGRINGDFTINGDTLSLANGLLDTGFARLTMQGEWVNRADAMRTSLKGVLKGKQLDAATSFFGVKTPLQGASFNVDYDLHWRDAPWKPDDASLNGVLHTRLGKGQIADLGTGHAGQLLRLLSFDALLRKLRFDFSDTFGEGFYYDSIRSTAWIKDGVLHTDDTLVDGLEADIAMKGSVNLPARTLDMEAVVAPEISATVGVAAAFAVNPIVGAAVFAASKVLGPLWNKISVLRYHLTGPVDKPQINEVMRQPRAEVAQ</sequence>
<dbReference type="EMBL" id="WAGD01000001">
    <property type="protein sequence ID" value="KAB0886731.1"/>
    <property type="molecule type" value="Genomic_DNA"/>
</dbReference>
<dbReference type="PANTHER" id="PTHR38690">
    <property type="entry name" value="PROTEASE-RELATED"/>
    <property type="match status" value="1"/>
</dbReference>
<dbReference type="OrthoDB" id="9762238at2"/>
<accession>A0A2T7ASX7</accession>
<dbReference type="EMBL" id="MSAE01000021">
    <property type="protein sequence ID" value="PUX14235.1"/>
    <property type="molecule type" value="Genomic_DNA"/>
</dbReference>
<dbReference type="InterPro" id="IPR011836">
    <property type="entry name" value="YhdP"/>
</dbReference>
<keyword evidence="6" id="KW-1185">Reference proteome</keyword>
<reference evidence="4 5" key="1">
    <citation type="submission" date="2016-12" db="EMBL/GenBank/DDBJ databases">
        <title>Analysis of the Molecular Diversity Among Cronobacter Species Isolated from Filth Flies Using a Pan Genomic DNA Microarray.</title>
        <authorList>
            <person name="Pava-Ripoll M."/>
            <person name="Tall B."/>
            <person name="Farber J."/>
            <person name="Fanning S."/>
            <person name="Lehner A."/>
            <person name="Stephan R."/>
            <person name="Pagotto F."/>
            <person name="Iverson C."/>
            <person name="Ziobro G."/>
            <person name="Miller A."/>
            <person name="Pearson R."/>
            <person name="Yan Q."/>
            <person name="Kim M."/>
            <person name="Jeong S."/>
            <person name="Park J."/>
            <person name="Jun S."/>
            <person name="Choi H."/>
            <person name="Chung T."/>
            <person name="Yoo Y."/>
            <person name="Park E."/>
            <person name="Hwang S."/>
            <person name="Lee B."/>
            <person name="Sathyamoorthy V."/>
            <person name="Carter L."/>
            <person name="Mammel M."/>
            <person name="Jackson S."/>
            <person name="Kothary M."/>
            <person name="Patel I."/>
            <person name="Grim C."/>
            <person name="Gopinath G."/>
            <person name="Gangiredla J."/>
            <person name="Chase H."/>
        </authorList>
    </citation>
    <scope>NUCLEOTIDE SEQUENCE [LARGE SCALE GENOMIC DNA]</scope>
    <source>
        <strain evidence="4 5">MOD1-Md1s</strain>
    </source>
</reference>
<dbReference type="RefSeq" id="WP_075193253.1">
    <property type="nucleotide sequence ID" value="NZ_JADKNN010000043.1"/>
</dbReference>
<dbReference type="Pfam" id="PF13116">
    <property type="entry name" value="YhdP"/>
    <property type="match status" value="1"/>
</dbReference>
<dbReference type="NCBIfam" id="NF008148">
    <property type="entry name" value="PRK10899.1"/>
    <property type="match status" value="1"/>
</dbReference>
<dbReference type="PANTHER" id="PTHR38690:SF1">
    <property type="entry name" value="PROTEASE"/>
    <property type="match status" value="1"/>
</dbReference>
<proteinExistence type="predicted"/>
<dbReference type="NCBIfam" id="TIGR02099">
    <property type="entry name" value="YhdP family protein"/>
    <property type="match status" value="1"/>
</dbReference>
<evidence type="ECO:0000313" key="4">
    <source>
        <dbReference type="EMBL" id="PUX14235.1"/>
    </source>
</evidence>
<comment type="caution">
    <text evidence="4">The sequence shown here is derived from an EMBL/GenBank/DDBJ whole genome shotgun (WGS) entry which is preliminary data.</text>
</comment>
<feature type="domain" description="YhdP central" evidence="2">
    <location>
        <begin position="1"/>
        <end position="1253"/>
    </location>
</feature>
<dbReference type="AlphaFoldDB" id="A0A2T7ASX7"/>
<feature type="transmembrane region" description="Helical" evidence="1">
    <location>
        <begin position="7"/>
        <end position="30"/>
    </location>
</feature>
<name>A0A2T7ASX7_9ENTR</name>
<dbReference type="Proteomes" id="UP000469927">
    <property type="component" value="Unassembled WGS sequence"/>
</dbReference>
<reference evidence="3 6" key="2">
    <citation type="submission" date="2019-08" db="EMBL/GenBank/DDBJ databases">
        <title>Prevalence, distribution, and phylogeny of type two toxin-antitoxin genes possessed by Cronobacter species where C. sakazakii homologs follow sequence type lineages.</title>
        <authorList>
            <person name="Finkelstein S."/>
            <person name="Negrete F."/>
            <person name="Jang H."/>
            <person name="Gopinath G.R."/>
            <person name="Tall B.D."/>
        </authorList>
    </citation>
    <scope>NUCLEOTIDE SEQUENCE [LARGE SCALE GENOMIC DNA]</scope>
    <source>
        <strain evidence="3 6">MOD1_GK1257</strain>
    </source>
</reference>
<keyword evidence="1" id="KW-0472">Membrane</keyword>
<keyword evidence="1" id="KW-1133">Transmembrane helix</keyword>
<dbReference type="InterPro" id="IPR025263">
    <property type="entry name" value="YhdP_central"/>
</dbReference>
<organism evidence="4 5">
    <name type="scientific">Cronobacter muytjensii</name>
    <dbReference type="NCBI Taxonomy" id="413501"/>
    <lineage>
        <taxon>Bacteria</taxon>
        <taxon>Pseudomonadati</taxon>
        <taxon>Pseudomonadota</taxon>
        <taxon>Gammaproteobacteria</taxon>
        <taxon>Enterobacterales</taxon>
        <taxon>Enterobacteriaceae</taxon>
        <taxon>Cronobacter</taxon>
    </lineage>
</organism>
<dbReference type="Proteomes" id="UP000244378">
    <property type="component" value="Unassembled WGS sequence"/>
</dbReference>